<keyword evidence="2" id="KW-0472">Membrane</keyword>
<evidence type="ECO:0000256" key="2">
    <source>
        <dbReference type="SAM" id="Phobius"/>
    </source>
</evidence>
<reference evidence="3 4" key="1">
    <citation type="submission" date="2019-02" db="EMBL/GenBank/DDBJ databases">
        <title>Deep-cultivation of Planctomycetes and their phenomic and genomic characterization uncovers novel biology.</title>
        <authorList>
            <person name="Wiegand S."/>
            <person name="Jogler M."/>
            <person name="Boedeker C."/>
            <person name="Pinto D."/>
            <person name="Vollmers J."/>
            <person name="Rivas-Marin E."/>
            <person name="Kohn T."/>
            <person name="Peeters S.H."/>
            <person name="Heuer A."/>
            <person name="Rast P."/>
            <person name="Oberbeckmann S."/>
            <person name="Bunk B."/>
            <person name="Jeske O."/>
            <person name="Meyerdierks A."/>
            <person name="Storesund J.E."/>
            <person name="Kallscheuer N."/>
            <person name="Luecker S."/>
            <person name="Lage O.M."/>
            <person name="Pohl T."/>
            <person name="Merkel B.J."/>
            <person name="Hornburger P."/>
            <person name="Mueller R.-W."/>
            <person name="Bruemmer F."/>
            <person name="Labrenz M."/>
            <person name="Spormann A.M."/>
            <person name="Op Den Camp H."/>
            <person name="Overmann J."/>
            <person name="Amann R."/>
            <person name="Jetten M.S.M."/>
            <person name="Mascher T."/>
            <person name="Medema M.H."/>
            <person name="Devos D.P."/>
            <person name="Kaster A.-K."/>
            <person name="Ovreas L."/>
            <person name="Rohde M."/>
            <person name="Galperin M.Y."/>
            <person name="Jogler C."/>
        </authorList>
    </citation>
    <scope>NUCLEOTIDE SEQUENCE [LARGE SCALE GENOMIC DNA]</scope>
    <source>
        <strain evidence="3 4">Q31b</strain>
    </source>
</reference>
<accession>A0A5C6DIC6</accession>
<feature type="region of interest" description="Disordered" evidence="1">
    <location>
        <begin position="1"/>
        <end position="30"/>
    </location>
</feature>
<keyword evidence="2" id="KW-1133">Transmembrane helix</keyword>
<proteinExistence type="predicted"/>
<protein>
    <submittedName>
        <fullName evidence="3">Uncharacterized protein</fullName>
    </submittedName>
</protein>
<feature type="compositionally biased region" description="Polar residues" evidence="1">
    <location>
        <begin position="1"/>
        <end position="18"/>
    </location>
</feature>
<organism evidence="3 4">
    <name type="scientific">Novipirellula aureliae</name>
    <dbReference type="NCBI Taxonomy" id="2527966"/>
    <lineage>
        <taxon>Bacteria</taxon>
        <taxon>Pseudomonadati</taxon>
        <taxon>Planctomycetota</taxon>
        <taxon>Planctomycetia</taxon>
        <taxon>Pirellulales</taxon>
        <taxon>Pirellulaceae</taxon>
        <taxon>Novipirellula</taxon>
    </lineage>
</organism>
<dbReference type="AlphaFoldDB" id="A0A5C6DIC6"/>
<dbReference type="EMBL" id="SJPY01000009">
    <property type="protein sequence ID" value="TWU35834.1"/>
    <property type="molecule type" value="Genomic_DNA"/>
</dbReference>
<feature type="transmembrane region" description="Helical" evidence="2">
    <location>
        <begin position="52"/>
        <end position="71"/>
    </location>
</feature>
<feature type="transmembrane region" description="Helical" evidence="2">
    <location>
        <begin position="78"/>
        <end position="102"/>
    </location>
</feature>
<sequence length="107" mass="11947">MKQDTNPYESPAEQSRPASSPPIKRGPSIPVGIGICAAITVVYWIWESRTGGNIRVDLLLFYPVLFGLYLYSLQRLGWLSAIITLLLMVANYCFFAISYSLFDLPLG</sequence>
<keyword evidence="4" id="KW-1185">Reference proteome</keyword>
<dbReference type="Proteomes" id="UP000315471">
    <property type="component" value="Unassembled WGS sequence"/>
</dbReference>
<name>A0A5C6DIC6_9BACT</name>
<comment type="caution">
    <text evidence="3">The sequence shown here is derived from an EMBL/GenBank/DDBJ whole genome shotgun (WGS) entry which is preliminary data.</text>
</comment>
<feature type="transmembrane region" description="Helical" evidence="2">
    <location>
        <begin position="29"/>
        <end position="46"/>
    </location>
</feature>
<evidence type="ECO:0000313" key="4">
    <source>
        <dbReference type="Proteomes" id="UP000315471"/>
    </source>
</evidence>
<evidence type="ECO:0000256" key="1">
    <source>
        <dbReference type="SAM" id="MobiDB-lite"/>
    </source>
</evidence>
<evidence type="ECO:0000313" key="3">
    <source>
        <dbReference type="EMBL" id="TWU35834.1"/>
    </source>
</evidence>
<gene>
    <name evidence="3" type="ORF">Q31b_52690</name>
</gene>
<keyword evidence="2" id="KW-0812">Transmembrane</keyword>
<dbReference type="RefSeq" id="WP_146602344.1">
    <property type="nucleotide sequence ID" value="NZ_SJPY01000009.1"/>
</dbReference>